<feature type="signal peptide" evidence="2">
    <location>
        <begin position="1"/>
        <end position="26"/>
    </location>
</feature>
<keyword evidence="4" id="KW-1185">Reference proteome</keyword>
<proteinExistence type="predicted"/>
<accession>A0ABQ8VIH8</accession>
<feature type="compositionally biased region" description="Low complexity" evidence="1">
    <location>
        <begin position="111"/>
        <end position="126"/>
    </location>
</feature>
<gene>
    <name evidence="3" type="ORF">C8R41DRAFT_310000</name>
</gene>
<sequence>MSAFSRLFAFALLFISLLLVEDTVNALPLDGRTPNDVASGASGPSRGGDVVHAPNSNENCANGDCGLGATPLLTIFSHNGGDAGSSKSGYVSGSRATTKQCKRTDGANHFSGASGDASGGSVPDGDGMVDLMSDNGGAGSNSASGDSNNGCS</sequence>
<feature type="region of interest" description="Disordered" evidence="1">
    <location>
        <begin position="29"/>
        <end position="55"/>
    </location>
</feature>
<evidence type="ECO:0000256" key="2">
    <source>
        <dbReference type="SAM" id="SignalP"/>
    </source>
</evidence>
<keyword evidence="2" id="KW-0732">Signal</keyword>
<comment type="caution">
    <text evidence="3">The sequence shown here is derived from an EMBL/GenBank/DDBJ whole genome shotgun (WGS) entry which is preliminary data.</text>
</comment>
<organism evidence="3 4">
    <name type="scientific">Lentinula lateritia</name>
    <dbReference type="NCBI Taxonomy" id="40482"/>
    <lineage>
        <taxon>Eukaryota</taxon>
        <taxon>Fungi</taxon>
        <taxon>Dikarya</taxon>
        <taxon>Basidiomycota</taxon>
        <taxon>Agaricomycotina</taxon>
        <taxon>Agaricomycetes</taxon>
        <taxon>Agaricomycetidae</taxon>
        <taxon>Agaricales</taxon>
        <taxon>Marasmiineae</taxon>
        <taxon>Omphalotaceae</taxon>
        <taxon>Lentinula</taxon>
    </lineage>
</organism>
<feature type="compositionally biased region" description="Polar residues" evidence="1">
    <location>
        <begin position="85"/>
        <end position="99"/>
    </location>
</feature>
<evidence type="ECO:0000313" key="3">
    <source>
        <dbReference type="EMBL" id="KAJ4494268.1"/>
    </source>
</evidence>
<protein>
    <submittedName>
        <fullName evidence="3">Uncharacterized protein</fullName>
    </submittedName>
</protein>
<reference evidence="3" key="1">
    <citation type="submission" date="2022-08" db="EMBL/GenBank/DDBJ databases">
        <title>A Global Phylogenomic Analysis of the Shiitake Genus Lentinula.</title>
        <authorList>
            <consortium name="DOE Joint Genome Institute"/>
            <person name="Sierra-Patev S."/>
            <person name="Min B."/>
            <person name="Naranjo-Ortiz M."/>
            <person name="Looney B."/>
            <person name="Konkel Z."/>
            <person name="Slot J.C."/>
            <person name="Sakamoto Y."/>
            <person name="Steenwyk J.L."/>
            <person name="Rokas A."/>
            <person name="Carro J."/>
            <person name="Camarero S."/>
            <person name="Ferreira P."/>
            <person name="Molpeceres G."/>
            <person name="Ruiz-Duenas F.J."/>
            <person name="Serrano A."/>
            <person name="Henrissat B."/>
            <person name="Drula E."/>
            <person name="Hughes K.W."/>
            <person name="Mata J.L."/>
            <person name="Ishikawa N.K."/>
            <person name="Vargas-Isla R."/>
            <person name="Ushijima S."/>
            <person name="Smith C.A."/>
            <person name="Ahrendt S."/>
            <person name="Andreopoulos W."/>
            <person name="He G."/>
            <person name="Labutti K."/>
            <person name="Lipzen A."/>
            <person name="Ng V."/>
            <person name="Riley R."/>
            <person name="Sandor L."/>
            <person name="Barry K."/>
            <person name="Martinez A.T."/>
            <person name="Xiao Y."/>
            <person name="Gibbons J.G."/>
            <person name="Terashima K."/>
            <person name="Grigoriev I.V."/>
            <person name="Hibbett D.S."/>
        </authorList>
    </citation>
    <scope>NUCLEOTIDE SEQUENCE</scope>
    <source>
        <strain evidence="3">RHP3577 ss4</strain>
    </source>
</reference>
<dbReference type="EMBL" id="JANVFT010000033">
    <property type="protein sequence ID" value="KAJ4494268.1"/>
    <property type="molecule type" value="Genomic_DNA"/>
</dbReference>
<feature type="region of interest" description="Disordered" evidence="1">
    <location>
        <begin position="82"/>
        <end position="152"/>
    </location>
</feature>
<feature type="compositionally biased region" description="Low complexity" evidence="1">
    <location>
        <begin position="140"/>
        <end position="152"/>
    </location>
</feature>
<dbReference type="Proteomes" id="UP001150217">
    <property type="component" value="Unassembled WGS sequence"/>
</dbReference>
<name>A0ABQ8VIH8_9AGAR</name>
<feature type="chain" id="PRO_5047285691" evidence="2">
    <location>
        <begin position="27"/>
        <end position="152"/>
    </location>
</feature>
<evidence type="ECO:0000313" key="4">
    <source>
        <dbReference type="Proteomes" id="UP001150217"/>
    </source>
</evidence>
<evidence type="ECO:0000256" key="1">
    <source>
        <dbReference type="SAM" id="MobiDB-lite"/>
    </source>
</evidence>